<protein>
    <recommendedName>
        <fullName evidence="1">DUF641 domain-containing protein</fullName>
    </recommendedName>
</protein>
<comment type="caution">
    <text evidence="2">The sequence shown here is derived from an EMBL/GenBank/DDBJ whole genome shotgun (WGS) entry which is preliminary data.</text>
</comment>
<feature type="domain" description="DUF641" evidence="1">
    <location>
        <begin position="130"/>
        <end position="162"/>
    </location>
</feature>
<organism evidence="2 3">
    <name type="scientific">Actinidia rufa</name>
    <dbReference type="NCBI Taxonomy" id="165716"/>
    <lineage>
        <taxon>Eukaryota</taxon>
        <taxon>Viridiplantae</taxon>
        <taxon>Streptophyta</taxon>
        <taxon>Embryophyta</taxon>
        <taxon>Tracheophyta</taxon>
        <taxon>Spermatophyta</taxon>
        <taxon>Magnoliopsida</taxon>
        <taxon>eudicotyledons</taxon>
        <taxon>Gunneridae</taxon>
        <taxon>Pentapetalae</taxon>
        <taxon>asterids</taxon>
        <taxon>Ericales</taxon>
        <taxon>Actinidiaceae</taxon>
        <taxon>Actinidia</taxon>
    </lineage>
</organism>
<reference evidence="3" key="1">
    <citation type="submission" date="2019-07" db="EMBL/GenBank/DDBJ databases">
        <title>De Novo Assembly of kiwifruit Actinidia rufa.</title>
        <authorList>
            <person name="Sugita-Konishi S."/>
            <person name="Sato K."/>
            <person name="Mori E."/>
            <person name="Abe Y."/>
            <person name="Kisaki G."/>
            <person name="Hamano K."/>
            <person name="Suezawa K."/>
            <person name="Otani M."/>
            <person name="Fukuda T."/>
            <person name="Manabe T."/>
            <person name="Gomi K."/>
            <person name="Tabuchi M."/>
            <person name="Akimitsu K."/>
            <person name="Kataoka I."/>
        </authorList>
    </citation>
    <scope>NUCLEOTIDE SEQUENCE [LARGE SCALE GENOMIC DNA]</scope>
    <source>
        <strain evidence="3">cv. Fuchu</strain>
    </source>
</reference>
<proteinExistence type="predicted"/>
<accession>A0A7J0DB32</accession>
<dbReference type="Pfam" id="PF04859">
    <property type="entry name" value="DUF641"/>
    <property type="match status" value="1"/>
</dbReference>
<evidence type="ECO:0000313" key="3">
    <source>
        <dbReference type="Proteomes" id="UP000585474"/>
    </source>
</evidence>
<evidence type="ECO:0000259" key="1">
    <source>
        <dbReference type="Pfam" id="PF04859"/>
    </source>
</evidence>
<dbReference type="InterPro" id="IPR006943">
    <property type="entry name" value="DUF641_pln"/>
</dbReference>
<sequence>MAISPIKSPASPGIFPYLSFRGSRRDPLTRLITPSIKRPLLHYAKVARVVPRSSAEVQRATLTVGCSSHSNSKQEQIGSDVCQGFLHIRAVTGVAPVDGIHKTKSHEKVKHDCLNNGSQSVHDDNEKLQHTKAVEAFLSKLFASISTVKAAYAQLQFSQSPF</sequence>
<name>A0A7J0DB32_9ERIC</name>
<gene>
    <name evidence="2" type="ORF">Acr_00g0017160</name>
</gene>
<dbReference type="Proteomes" id="UP000585474">
    <property type="component" value="Unassembled WGS sequence"/>
</dbReference>
<keyword evidence="3" id="KW-1185">Reference proteome</keyword>
<dbReference type="AlphaFoldDB" id="A0A7J0DB32"/>
<evidence type="ECO:0000313" key="2">
    <source>
        <dbReference type="EMBL" id="GFS31413.1"/>
    </source>
</evidence>
<dbReference type="EMBL" id="BJWL01000144">
    <property type="protein sequence ID" value="GFS31413.1"/>
    <property type="molecule type" value="Genomic_DNA"/>
</dbReference>